<dbReference type="AlphaFoldDB" id="A0AA36JIH2"/>
<reference evidence="1" key="1">
    <citation type="submission" date="2023-08" db="EMBL/GenBank/DDBJ databases">
        <authorList>
            <person name="Chen Y."/>
            <person name="Shah S."/>
            <person name="Dougan E. K."/>
            <person name="Thang M."/>
            <person name="Chan C."/>
        </authorList>
    </citation>
    <scope>NUCLEOTIDE SEQUENCE</scope>
</reference>
<sequence>MWPLGFVAGERYGFRVPVRVPQWPSTGFDLFLELGYWNQSVGSGLRPFAVVLPGPTPSMIRTPLVDYLTGRVSEEQAVRVRLTTTSPIFSGGGFVFQGGVATRRLQCTCQSVQVGWSCAVGQRPTGELLVTVVVDRALPGTHSVLLACSNPPNAYAAGSWTIGSYQDPLNYPDATQVDAPATAAGFPMQASLEYFERLPRNDTYGFDPRPLRNSSTLLAFRLPQPASLVRLRAPEGSRFQIRCLDQIFTDLSQVFPEAVPQAWGGVSG</sequence>
<name>A0AA36JIH2_9DINO</name>
<organism evidence="1 2">
    <name type="scientific">Effrenium voratum</name>
    <dbReference type="NCBI Taxonomy" id="2562239"/>
    <lineage>
        <taxon>Eukaryota</taxon>
        <taxon>Sar</taxon>
        <taxon>Alveolata</taxon>
        <taxon>Dinophyceae</taxon>
        <taxon>Suessiales</taxon>
        <taxon>Symbiodiniaceae</taxon>
        <taxon>Effrenium</taxon>
    </lineage>
</organism>
<comment type="caution">
    <text evidence="1">The sequence shown here is derived from an EMBL/GenBank/DDBJ whole genome shotgun (WGS) entry which is preliminary data.</text>
</comment>
<keyword evidence="2" id="KW-1185">Reference proteome</keyword>
<protein>
    <submittedName>
        <fullName evidence="1">Uncharacterized protein</fullName>
    </submittedName>
</protein>
<dbReference type="Proteomes" id="UP001178507">
    <property type="component" value="Unassembled WGS sequence"/>
</dbReference>
<proteinExistence type="predicted"/>
<gene>
    <name evidence="1" type="ORF">EVOR1521_LOCUS28701</name>
</gene>
<accession>A0AA36JIH2</accession>
<dbReference type="EMBL" id="CAUJNA010003649">
    <property type="protein sequence ID" value="CAJ1406847.1"/>
    <property type="molecule type" value="Genomic_DNA"/>
</dbReference>
<evidence type="ECO:0000313" key="1">
    <source>
        <dbReference type="EMBL" id="CAJ1406847.1"/>
    </source>
</evidence>
<evidence type="ECO:0000313" key="2">
    <source>
        <dbReference type="Proteomes" id="UP001178507"/>
    </source>
</evidence>